<dbReference type="GO" id="GO:0008237">
    <property type="term" value="F:metallopeptidase activity"/>
    <property type="evidence" value="ECO:0007669"/>
    <property type="project" value="InterPro"/>
</dbReference>
<dbReference type="InterPro" id="IPR047657">
    <property type="entry name" value="PmbA"/>
</dbReference>
<comment type="similarity">
    <text evidence="1">Belongs to the peptidase U62 family.</text>
</comment>
<dbReference type="InterPro" id="IPR036059">
    <property type="entry name" value="TldD/PmbA_sf"/>
</dbReference>
<organism evidence="5 6">
    <name type="scientific">Qipengyuania oceanensis</name>
    <dbReference type="NCBI Taxonomy" id="1463597"/>
    <lineage>
        <taxon>Bacteria</taxon>
        <taxon>Pseudomonadati</taxon>
        <taxon>Pseudomonadota</taxon>
        <taxon>Alphaproteobacteria</taxon>
        <taxon>Sphingomonadales</taxon>
        <taxon>Erythrobacteraceae</taxon>
        <taxon>Qipengyuania</taxon>
    </lineage>
</organism>
<feature type="domain" description="Metalloprotease TldD/E central" evidence="4">
    <location>
        <begin position="121"/>
        <end position="226"/>
    </location>
</feature>
<dbReference type="InterPro" id="IPR035068">
    <property type="entry name" value="TldD/PmbA_N"/>
</dbReference>
<dbReference type="Proteomes" id="UP000445582">
    <property type="component" value="Unassembled WGS sequence"/>
</dbReference>
<protein>
    <submittedName>
        <fullName evidence="5">TldD/PmbA family protein</fullName>
    </submittedName>
</protein>
<accession>A0A844YH58</accession>
<dbReference type="InterPro" id="IPR002510">
    <property type="entry name" value="Metalloprtase-TldD/E_N"/>
</dbReference>
<dbReference type="PANTHER" id="PTHR43421:SF1">
    <property type="entry name" value="METALLOPROTEASE PMBA"/>
    <property type="match status" value="1"/>
</dbReference>
<dbReference type="OrthoDB" id="9803618at2"/>
<reference evidence="5 6" key="1">
    <citation type="submission" date="2019-12" db="EMBL/GenBank/DDBJ databases">
        <title>Genomic-based taxomic classification of the family Erythrobacteraceae.</title>
        <authorList>
            <person name="Xu L."/>
        </authorList>
    </citation>
    <scope>NUCLEOTIDE SEQUENCE [LARGE SCALE GENOMIC DNA]</scope>
    <source>
        <strain evidence="5 6">MCCC 1A09965</strain>
    </source>
</reference>
<dbReference type="GO" id="GO:0005829">
    <property type="term" value="C:cytosol"/>
    <property type="evidence" value="ECO:0007669"/>
    <property type="project" value="TreeGrafter"/>
</dbReference>
<dbReference type="AlphaFoldDB" id="A0A844YH58"/>
<evidence type="ECO:0000259" key="2">
    <source>
        <dbReference type="Pfam" id="PF01523"/>
    </source>
</evidence>
<feature type="domain" description="Metalloprotease TldD/E C-terminal" evidence="3">
    <location>
        <begin position="234"/>
        <end position="446"/>
    </location>
</feature>
<evidence type="ECO:0000313" key="5">
    <source>
        <dbReference type="EMBL" id="MXO62865.1"/>
    </source>
</evidence>
<comment type="caution">
    <text evidence="5">The sequence shown here is derived from an EMBL/GenBank/DDBJ whole genome shotgun (WGS) entry which is preliminary data.</text>
</comment>
<evidence type="ECO:0000313" key="6">
    <source>
        <dbReference type="Proteomes" id="UP000445582"/>
    </source>
</evidence>
<gene>
    <name evidence="5" type="ORF">GRI48_07575</name>
</gene>
<dbReference type="Pfam" id="PF19290">
    <property type="entry name" value="PmbA_TldD_2nd"/>
    <property type="match status" value="1"/>
</dbReference>
<evidence type="ECO:0000259" key="3">
    <source>
        <dbReference type="Pfam" id="PF19289"/>
    </source>
</evidence>
<dbReference type="SUPFAM" id="SSF111283">
    <property type="entry name" value="Putative modulator of DNA gyrase, PmbA/TldD"/>
    <property type="match status" value="1"/>
</dbReference>
<dbReference type="RefSeq" id="WP_160673525.1">
    <property type="nucleotide sequence ID" value="NZ_WTYN01000001.1"/>
</dbReference>
<dbReference type="Gene3D" id="3.30.2290.10">
    <property type="entry name" value="PmbA/TldD superfamily"/>
    <property type="match status" value="1"/>
</dbReference>
<dbReference type="GO" id="GO:0006508">
    <property type="term" value="P:proteolysis"/>
    <property type="evidence" value="ECO:0007669"/>
    <property type="project" value="InterPro"/>
</dbReference>
<proteinExistence type="inferred from homology"/>
<dbReference type="Pfam" id="PF01523">
    <property type="entry name" value="PmbA_TldD_1st"/>
    <property type="match status" value="1"/>
</dbReference>
<keyword evidence="6" id="KW-1185">Reference proteome</keyword>
<dbReference type="PANTHER" id="PTHR43421">
    <property type="entry name" value="METALLOPROTEASE PMBA"/>
    <property type="match status" value="1"/>
</dbReference>
<feature type="domain" description="Metalloprotease TldD/E N-terminal" evidence="2">
    <location>
        <begin position="31"/>
        <end position="90"/>
    </location>
</feature>
<sequence length="449" mass="46766">MIDAQTAQDRCAQALDAARRAGADAAEATAAAGSSEAVTVRLGKIEDVERSEGEEIALRVFVGQRSASVRTSDFTAQAFAEMAERAVAMARLAPEDPYSGLVDSADLAGGSRDASALDLVDPHEPSPELLRDRALAAEDAARAVAGVANSEASAASATRALVSLATSEGFSGGYGATTHALYCGVIAGEGGAMQRDSAQRVARHLEDLPPPDEVGRLAGERAVARLNPAKLPSRVMPVVFDRRISASLVNYLVGSMCGVAAARKATFLLGHEQDELMDPAIRIVEDPHKPRGLRSRPFDGEGVATQRRDLIVDGRMFGWMTNRAAALQLGLPLTGHAGKGAGGTSVSNVDMAPGTISRESMIAEIEDGVLVTHAFGQGVNGVTGDFSRGAAGFRIRNGAIAEAVAEFTIAGNLLDMFARMTPANDPETHRAINVPTLRIDGMTVAGDGE</sequence>
<name>A0A844YH58_9SPHN</name>
<dbReference type="EMBL" id="WTYN01000001">
    <property type="protein sequence ID" value="MXO62865.1"/>
    <property type="molecule type" value="Genomic_DNA"/>
</dbReference>
<evidence type="ECO:0000259" key="4">
    <source>
        <dbReference type="Pfam" id="PF19290"/>
    </source>
</evidence>
<dbReference type="InterPro" id="IPR045570">
    <property type="entry name" value="Metalloprtase-TldD/E_cen_dom"/>
</dbReference>
<evidence type="ECO:0000256" key="1">
    <source>
        <dbReference type="ARBA" id="ARBA00005836"/>
    </source>
</evidence>
<dbReference type="InterPro" id="IPR045569">
    <property type="entry name" value="Metalloprtase-TldD/E_C"/>
</dbReference>
<dbReference type="Pfam" id="PF19289">
    <property type="entry name" value="PmbA_TldD_3rd"/>
    <property type="match status" value="1"/>
</dbReference>